<keyword evidence="4" id="KW-0378">Hydrolase</keyword>
<dbReference type="GO" id="GO:0005737">
    <property type="term" value="C:cytoplasm"/>
    <property type="evidence" value="ECO:0007669"/>
    <property type="project" value="TreeGrafter"/>
</dbReference>
<evidence type="ECO:0000256" key="3">
    <source>
        <dbReference type="ARBA" id="ARBA00022618"/>
    </source>
</evidence>
<comment type="catalytic activity">
    <reaction evidence="7">
        <text>O-phospho-L-tyrosyl-[protein] + H2O = L-tyrosyl-[protein] + phosphate</text>
        <dbReference type="Rhea" id="RHEA:10684"/>
        <dbReference type="Rhea" id="RHEA-COMP:10136"/>
        <dbReference type="Rhea" id="RHEA-COMP:20101"/>
        <dbReference type="ChEBI" id="CHEBI:15377"/>
        <dbReference type="ChEBI" id="CHEBI:43474"/>
        <dbReference type="ChEBI" id="CHEBI:46858"/>
        <dbReference type="ChEBI" id="CHEBI:61978"/>
        <dbReference type="EC" id="3.1.3.48"/>
    </reaction>
</comment>
<feature type="domain" description="Rhodanese" evidence="9">
    <location>
        <begin position="315"/>
        <end position="336"/>
    </location>
</feature>
<evidence type="ECO:0000256" key="6">
    <source>
        <dbReference type="ARBA" id="ARBA00023306"/>
    </source>
</evidence>
<dbReference type="GO" id="GO:0010971">
    <property type="term" value="P:positive regulation of G2/M transition of mitotic cell cycle"/>
    <property type="evidence" value="ECO:0007669"/>
    <property type="project" value="TreeGrafter"/>
</dbReference>
<keyword evidence="6" id="KW-0131">Cell cycle</keyword>
<dbReference type="GO" id="GO:0005634">
    <property type="term" value="C:nucleus"/>
    <property type="evidence" value="ECO:0007669"/>
    <property type="project" value="TreeGrafter"/>
</dbReference>
<dbReference type="GO" id="GO:0110032">
    <property type="term" value="P:positive regulation of G2/MI transition of meiotic cell cycle"/>
    <property type="evidence" value="ECO:0007669"/>
    <property type="project" value="TreeGrafter"/>
</dbReference>
<evidence type="ECO:0000313" key="11">
    <source>
        <dbReference type="WBParaSite" id="Hba_11073"/>
    </source>
</evidence>
<feature type="compositionally biased region" description="Basic and acidic residues" evidence="8">
    <location>
        <begin position="177"/>
        <end position="186"/>
    </location>
</feature>
<evidence type="ECO:0000313" key="10">
    <source>
        <dbReference type="Proteomes" id="UP000095283"/>
    </source>
</evidence>
<feature type="region of interest" description="Disordered" evidence="8">
    <location>
        <begin position="253"/>
        <end position="274"/>
    </location>
</feature>
<evidence type="ECO:0000256" key="7">
    <source>
        <dbReference type="ARBA" id="ARBA00051722"/>
    </source>
</evidence>
<evidence type="ECO:0000256" key="4">
    <source>
        <dbReference type="ARBA" id="ARBA00022801"/>
    </source>
</evidence>
<feature type="region of interest" description="Disordered" evidence="8">
    <location>
        <begin position="165"/>
        <end position="202"/>
    </location>
</feature>
<keyword evidence="10" id="KW-1185">Reference proteome</keyword>
<dbReference type="PANTHER" id="PTHR10828">
    <property type="entry name" value="M-PHASE INDUCER PHOSPHATASE DUAL SPECIFICITY PHOSPHATASE CDC25"/>
    <property type="match status" value="1"/>
</dbReference>
<dbReference type="AlphaFoldDB" id="A0A1I7X0V2"/>
<protein>
    <recommendedName>
        <fullName evidence="2">protein-tyrosine-phosphatase</fullName>
        <ecNumber evidence="2">3.1.3.48</ecNumber>
    </recommendedName>
</protein>
<organism evidence="10 11">
    <name type="scientific">Heterorhabditis bacteriophora</name>
    <name type="common">Entomopathogenic nematode worm</name>
    <dbReference type="NCBI Taxonomy" id="37862"/>
    <lineage>
        <taxon>Eukaryota</taxon>
        <taxon>Metazoa</taxon>
        <taxon>Ecdysozoa</taxon>
        <taxon>Nematoda</taxon>
        <taxon>Chromadorea</taxon>
        <taxon>Rhabditida</taxon>
        <taxon>Rhabditina</taxon>
        <taxon>Rhabditomorpha</taxon>
        <taxon>Strongyloidea</taxon>
        <taxon>Heterorhabditidae</taxon>
        <taxon>Heterorhabditis</taxon>
    </lineage>
</organism>
<dbReference type="InterPro" id="IPR001763">
    <property type="entry name" value="Rhodanese-like_dom"/>
</dbReference>
<dbReference type="GO" id="GO:0004725">
    <property type="term" value="F:protein tyrosine phosphatase activity"/>
    <property type="evidence" value="ECO:0007669"/>
    <property type="project" value="UniProtKB-EC"/>
</dbReference>
<dbReference type="Gene3D" id="3.40.250.10">
    <property type="entry name" value="Rhodanese-like domain"/>
    <property type="match status" value="1"/>
</dbReference>
<evidence type="ECO:0000256" key="8">
    <source>
        <dbReference type="SAM" id="MobiDB-lite"/>
    </source>
</evidence>
<keyword evidence="5" id="KW-0904">Protein phosphatase</keyword>
<dbReference type="PANTHER" id="PTHR10828:SF76">
    <property type="entry name" value="M-PHASE INDUCER PHOSPHATASE"/>
    <property type="match status" value="1"/>
</dbReference>
<dbReference type="InterPro" id="IPR036873">
    <property type="entry name" value="Rhodanese-like_dom_sf"/>
</dbReference>
<reference evidence="11" key="1">
    <citation type="submission" date="2016-11" db="UniProtKB">
        <authorList>
            <consortium name="WormBaseParasite"/>
        </authorList>
    </citation>
    <scope>IDENTIFICATION</scope>
</reference>
<keyword evidence="3" id="KW-0132">Cell division</keyword>
<feature type="compositionally biased region" description="Polar residues" evidence="8">
    <location>
        <begin position="165"/>
        <end position="176"/>
    </location>
</feature>
<feature type="region of interest" description="Disordered" evidence="8">
    <location>
        <begin position="118"/>
        <end position="145"/>
    </location>
</feature>
<dbReference type="GO" id="GO:0000086">
    <property type="term" value="P:G2/M transition of mitotic cell cycle"/>
    <property type="evidence" value="ECO:0007669"/>
    <property type="project" value="TreeGrafter"/>
</dbReference>
<dbReference type="PRINTS" id="PR00716">
    <property type="entry name" value="MPIPHPHTASE"/>
</dbReference>
<dbReference type="WBParaSite" id="Hba_11073">
    <property type="protein sequence ID" value="Hba_11073"/>
    <property type="gene ID" value="Hba_11073"/>
</dbReference>
<evidence type="ECO:0000259" key="9">
    <source>
        <dbReference type="PROSITE" id="PS50206"/>
    </source>
</evidence>
<accession>A0A1I7X0V2</accession>
<dbReference type="EC" id="3.1.3.48" evidence="2"/>
<dbReference type="InterPro" id="IPR000751">
    <property type="entry name" value="MPI_Phosphatase"/>
</dbReference>
<name>A0A1I7X0V2_HETBA</name>
<proteinExistence type="inferred from homology"/>
<dbReference type="PROSITE" id="PS50206">
    <property type="entry name" value="RHODANESE_3"/>
    <property type="match status" value="1"/>
</dbReference>
<evidence type="ECO:0000256" key="2">
    <source>
        <dbReference type="ARBA" id="ARBA00013064"/>
    </source>
</evidence>
<evidence type="ECO:0000256" key="1">
    <source>
        <dbReference type="ARBA" id="ARBA00011065"/>
    </source>
</evidence>
<evidence type="ECO:0000256" key="5">
    <source>
        <dbReference type="ARBA" id="ARBA00022912"/>
    </source>
</evidence>
<dbReference type="Proteomes" id="UP000095283">
    <property type="component" value="Unplaced"/>
</dbReference>
<sequence length="554" mass="63236">MSSLSDDFFLRGLIEEKHQEDGDSRDSGICSNFDSPEKKTNVVLSTFEASSEENDGDWENDAIITRMREEECFNLKHFEHLNNTQRKPFSDQTNTSSSWSGNGCSSVTNARSAKIPLFDSPLTSRQPPPRLLTASMFPSDSEEEQERKRYEVTRNMSTFSTSEMSFNASSSATSIHTSERTQSVDHIHRKRSTESFSEERERKRSRAILLDVDDMDMSNLENSVFLHEDDSPNSSYVSSSSVALPRIIARAKSTGDIGKGEHRRRSHSPPPPNVTPEVIYSLPGVEKPQKESLAYRSISAATLAGEIWRLGESGFREKYTLIDCRYPYEYEGGHIKSILLTLFVLVYRYSIVNLVKKEDLGCEQFCLELVMDNLFYCLVITRAHALRSLDRKRNELSYPKVDYMEMYLLDRGYRKLWETETFRVCWIFLHITICDFAITETFKCINYWLRYYDSCQPCSYVPMTDSSHTVSLSKFKWHKSKSASQLLRAAGGSDRPVVRRGGLMTRHRSLIQVNTDVETTSYSSAPPSPLPLICPKQRLNFEGAAESPENSSTD</sequence>
<dbReference type="GO" id="GO:0051301">
    <property type="term" value="P:cell division"/>
    <property type="evidence" value="ECO:0007669"/>
    <property type="project" value="UniProtKB-KW"/>
</dbReference>
<comment type="similarity">
    <text evidence="1">Belongs to the MPI phosphatase family.</text>
</comment>
<dbReference type="SUPFAM" id="SSF52821">
    <property type="entry name" value="Rhodanese/Cell cycle control phosphatase"/>
    <property type="match status" value="1"/>
</dbReference>